<gene>
    <name evidence="1" type="ORF">TSAR_001721</name>
</gene>
<protein>
    <submittedName>
        <fullName evidence="1">Uncharacterized protein</fullName>
    </submittedName>
</protein>
<dbReference type="Proteomes" id="UP000215335">
    <property type="component" value="Unassembled WGS sequence"/>
</dbReference>
<proteinExistence type="predicted"/>
<evidence type="ECO:0000313" key="1">
    <source>
        <dbReference type="EMBL" id="OXU21522.1"/>
    </source>
</evidence>
<organism evidence="1 2">
    <name type="scientific">Trichomalopsis sarcophagae</name>
    <dbReference type="NCBI Taxonomy" id="543379"/>
    <lineage>
        <taxon>Eukaryota</taxon>
        <taxon>Metazoa</taxon>
        <taxon>Ecdysozoa</taxon>
        <taxon>Arthropoda</taxon>
        <taxon>Hexapoda</taxon>
        <taxon>Insecta</taxon>
        <taxon>Pterygota</taxon>
        <taxon>Neoptera</taxon>
        <taxon>Endopterygota</taxon>
        <taxon>Hymenoptera</taxon>
        <taxon>Apocrita</taxon>
        <taxon>Proctotrupomorpha</taxon>
        <taxon>Chalcidoidea</taxon>
        <taxon>Pteromalidae</taxon>
        <taxon>Pteromalinae</taxon>
        <taxon>Trichomalopsis</taxon>
    </lineage>
</organism>
<name>A0A232ET56_9HYME</name>
<comment type="caution">
    <text evidence="1">The sequence shown here is derived from an EMBL/GenBank/DDBJ whole genome shotgun (WGS) entry which is preliminary data.</text>
</comment>
<evidence type="ECO:0000313" key="2">
    <source>
        <dbReference type="Proteomes" id="UP000215335"/>
    </source>
</evidence>
<sequence>MKDCVTNLFDILHQVRNRLSLKIPAAMKTIKSVGKMCASYRANIRTLEKYCVNPHYVNEDGNKKFKSSETVSYREMDDSVVLRLILYSCNPSE</sequence>
<reference evidence="1 2" key="1">
    <citation type="journal article" date="2017" name="Curr. Biol.">
        <title>The Evolution of Venom by Co-option of Single-Copy Genes.</title>
        <authorList>
            <person name="Martinson E.O."/>
            <person name="Mrinalini"/>
            <person name="Kelkar Y.D."/>
            <person name="Chang C.H."/>
            <person name="Werren J.H."/>
        </authorList>
    </citation>
    <scope>NUCLEOTIDE SEQUENCE [LARGE SCALE GENOMIC DNA]</scope>
    <source>
        <strain evidence="1 2">Alberta</strain>
        <tissue evidence="1">Whole body</tissue>
    </source>
</reference>
<accession>A0A232ET56</accession>
<keyword evidence="2" id="KW-1185">Reference proteome</keyword>
<dbReference type="EMBL" id="NNAY01002335">
    <property type="protein sequence ID" value="OXU21522.1"/>
    <property type="molecule type" value="Genomic_DNA"/>
</dbReference>
<dbReference type="AlphaFoldDB" id="A0A232ET56"/>